<proteinExistence type="evidence at transcript level"/>
<reference evidence="1" key="1">
    <citation type="submission" date="2010-04" db="EMBL/GenBank/DDBJ databases">
        <authorList>
            <person name="Reid K.E."/>
            <person name="Liao N."/>
            <person name="Chan S."/>
            <person name="Docking R."/>
            <person name="Taylor G."/>
            <person name="Moore R."/>
            <person name="Mayo M."/>
            <person name="Munro S."/>
            <person name="King J."/>
            <person name="Yanchuk A."/>
            <person name="Holt R."/>
            <person name="Jones S."/>
            <person name="Marra M."/>
            <person name="Ritland C.E."/>
            <person name="Ritland K."/>
            <person name="Bohlmann J."/>
        </authorList>
    </citation>
    <scope>NUCLEOTIDE SEQUENCE</scope>
    <source>
        <tissue evidence="1">Bud</tissue>
    </source>
</reference>
<organism evidence="1">
    <name type="scientific">Picea sitchensis</name>
    <name type="common">Sitka spruce</name>
    <name type="synonym">Pinus sitchensis</name>
    <dbReference type="NCBI Taxonomy" id="3332"/>
    <lineage>
        <taxon>Eukaryota</taxon>
        <taxon>Viridiplantae</taxon>
        <taxon>Streptophyta</taxon>
        <taxon>Embryophyta</taxon>
        <taxon>Tracheophyta</taxon>
        <taxon>Spermatophyta</taxon>
        <taxon>Pinopsida</taxon>
        <taxon>Pinidae</taxon>
        <taxon>Conifers I</taxon>
        <taxon>Pinales</taxon>
        <taxon>Pinaceae</taxon>
        <taxon>Picea</taxon>
    </lineage>
</organism>
<protein>
    <submittedName>
        <fullName evidence="1">Uncharacterized protein</fullName>
    </submittedName>
</protein>
<dbReference type="EMBL" id="BT123313">
    <property type="protein sequence ID" value="ADE76641.1"/>
    <property type="molecule type" value="mRNA"/>
</dbReference>
<dbReference type="AlphaFoldDB" id="D5AAS2"/>
<evidence type="ECO:0000313" key="1">
    <source>
        <dbReference type="EMBL" id="ADE76641.1"/>
    </source>
</evidence>
<accession>D5AAS2</accession>
<name>D5AAS2_PICSI</name>
<sequence length="97" mass="11272">MQVFILHSIKLSFHHAHIFFISMSSHFRKKQDCWSMIRAHGKLGSSQPLRCWPSIQMLASCRHRSTVPGRCSDHGSLQDSGEMIHKDRGFPRLFFSF</sequence>